<dbReference type="GO" id="GO:0032216">
    <property type="term" value="F:glucosaminyl-phosphatidylinositol O-acyltransferase activity"/>
    <property type="evidence" value="ECO:0007669"/>
    <property type="project" value="TreeGrafter"/>
</dbReference>
<feature type="transmembrane region" description="Helical" evidence="9">
    <location>
        <begin position="369"/>
        <end position="392"/>
    </location>
</feature>
<comment type="similarity">
    <text evidence="4 9">Belongs to the PIGW family.</text>
</comment>
<dbReference type="PANTHER" id="PTHR20661:SF0">
    <property type="entry name" value="PHOSPHATIDYLINOSITOL-GLYCAN BIOSYNTHESIS CLASS W PROTEIN"/>
    <property type="match status" value="1"/>
</dbReference>
<dbReference type="EC" id="2.3.-.-" evidence="9"/>
<protein>
    <recommendedName>
        <fullName evidence="9">GPI-anchored wall transfer protein</fullName>
        <ecNumber evidence="9">2.3.-.-</ecNumber>
    </recommendedName>
</protein>
<gene>
    <name evidence="11" type="ORF">CDD80_5319</name>
</gene>
<reference evidence="11 12" key="1">
    <citation type="submission" date="2017-06" db="EMBL/GenBank/DDBJ databases">
        <title>Ant-infecting Ophiocordyceps genomes reveal a high diversity of potential behavioral manipulation genes and a possible major role for enterotoxins.</title>
        <authorList>
            <person name="De Bekker C."/>
            <person name="Evans H.C."/>
            <person name="Brachmann A."/>
            <person name="Hughes D.P."/>
        </authorList>
    </citation>
    <scope>NUCLEOTIDE SEQUENCE [LARGE SCALE GENOMIC DNA]</scope>
    <source>
        <strain evidence="11 12">Map16</strain>
    </source>
</reference>
<feature type="transmembrane region" description="Helical" evidence="9">
    <location>
        <begin position="125"/>
        <end position="145"/>
    </location>
</feature>
<feature type="transmembrane region" description="Helical" evidence="9">
    <location>
        <begin position="72"/>
        <end position="89"/>
    </location>
</feature>
<dbReference type="OrthoDB" id="15270at2759"/>
<proteinExistence type="inferred from homology"/>
<keyword evidence="12" id="KW-1185">Reference proteome</keyword>
<dbReference type="GO" id="GO:0006506">
    <property type="term" value="P:GPI anchor biosynthetic process"/>
    <property type="evidence" value="ECO:0007669"/>
    <property type="project" value="UniProtKB-UniPathway"/>
</dbReference>
<feature type="transmembrane region" description="Helical" evidence="9">
    <location>
        <begin position="423"/>
        <end position="441"/>
    </location>
</feature>
<keyword evidence="5 9" id="KW-0337">GPI-anchor biosynthesis</keyword>
<evidence type="ECO:0000313" key="11">
    <source>
        <dbReference type="EMBL" id="PHH79235.1"/>
    </source>
</evidence>
<feature type="transmembrane region" description="Helical" evidence="9">
    <location>
        <begin position="262"/>
        <end position="281"/>
    </location>
</feature>
<dbReference type="UniPathway" id="UPA00196"/>
<comment type="subcellular location">
    <subcellularLocation>
        <location evidence="2 9">Endoplasmic reticulum membrane</location>
        <topology evidence="2 9">Multi-pass membrane protein</topology>
    </subcellularLocation>
</comment>
<evidence type="ECO:0000313" key="12">
    <source>
        <dbReference type="Proteomes" id="UP000226431"/>
    </source>
</evidence>
<evidence type="ECO:0000256" key="5">
    <source>
        <dbReference type="ARBA" id="ARBA00022502"/>
    </source>
</evidence>
<name>A0A2C5ZBH3_9HYPO</name>
<evidence type="ECO:0000256" key="9">
    <source>
        <dbReference type="RuleBase" id="RU280819"/>
    </source>
</evidence>
<dbReference type="Pfam" id="PF06423">
    <property type="entry name" value="GWT1"/>
    <property type="match status" value="1"/>
</dbReference>
<keyword evidence="9" id="KW-0256">Endoplasmic reticulum</keyword>
<dbReference type="PANTHER" id="PTHR20661">
    <property type="entry name" value="PHOSPHATIDYLINOSITOL-GLYCAN BIOSYNTHESIS CLASS W PROTEIN"/>
    <property type="match status" value="1"/>
</dbReference>
<feature type="transmembrane region" description="Helical" evidence="9">
    <location>
        <begin position="301"/>
        <end position="323"/>
    </location>
</feature>
<comment type="function">
    <text evidence="9">A acetyltransferase, which acetylates the inositol ring of phosphatidylinositol during biosynthesis of GPI-anchor.</text>
</comment>
<feature type="transmembrane region" description="Helical" evidence="9">
    <location>
        <begin position="14"/>
        <end position="34"/>
    </location>
</feature>
<keyword evidence="9" id="KW-0012">Acyltransferase</keyword>
<evidence type="ECO:0000256" key="2">
    <source>
        <dbReference type="ARBA" id="ARBA00004477"/>
    </source>
</evidence>
<feature type="region of interest" description="Disordered" evidence="10">
    <location>
        <begin position="91"/>
        <end position="112"/>
    </location>
</feature>
<evidence type="ECO:0000256" key="4">
    <source>
        <dbReference type="ARBA" id="ARBA00007559"/>
    </source>
</evidence>
<comment type="pathway">
    <text evidence="3 9">Glycolipid biosynthesis; glycosylphosphatidylinositol-anchor biosynthesis.</text>
</comment>
<dbReference type="GO" id="GO:0072659">
    <property type="term" value="P:protein localization to plasma membrane"/>
    <property type="evidence" value="ECO:0007669"/>
    <property type="project" value="TreeGrafter"/>
</dbReference>
<keyword evidence="8 9" id="KW-0472">Membrane</keyword>
<feature type="transmembrane region" description="Helical" evidence="9">
    <location>
        <begin position="453"/>
        <end position="472"/>
    </location>
</feature>
<comment type="caution">
    <text evidence="11">The sequence shown here is derived from an EMBL/GenBank/DDBJ whole genome shotgun (WGS) entry which is preliminary data.</text>
</comment>
<organism evidence="11 12">
    <name type="scientific">Ophiocordyceps camponoti-rufipedis</name>
    <dbReference type="NCBI Taxonomy" id="2004952"/>
    <lineage>
        <taxon>Eukaryota</taxon>
        <taxon>Fungi</taxon>
        <taxon>Dikarya</taxon>
        <taxon>Ascomycota</taxon>
        <taxon>Pezizomycotina</taxon>
        <taxon>Sordariomycetes</taxon>
        <taxon>Hypocreomycetidae</taxon>
        <taxon>Hypocreales</taxon>
        <taxon>Ophiocordycipitaceae</taxon>
        <taxon>Ophiocordyceps</taxon>
    </lineage>
</organism>
<evidence type="ECO:0000256" key="1">
    <source>
        <dbReference type="ARBA" id="ARBA00002531"/>
    </source>
</evidence>
<keyword evidence="7 9" id="KW-1133">Transmembrane helix</keyword>
<dbReference type="EMBL" id="NJES01000052">
    <property type="protein sequence ID" value="PHH79235.1"/>
    <property type="molecule type" value="Genomic_DNA"/>
</dbReference>
<feature type="transmembrane region" description="Helical" evidence="9">
    <location>
        <begin position="234"/>
        <end position="255"/>
    </location>
</feature>
<comment type="function">
    <text evidence="1">Probable acetyltransferase, which acetylates the inositol ring of phosphatidylinositol during biosynthesis of GPI-anchor.</text>
</comment>
<dbReference type="GO" id="GO:0005789">
    <property type="term" value="C:endoplasmic reticulum membrane"/>
    <property type="evidence" value="ECO:0007669"/>
    <property type="project" value="UniProtKB-SubCell"/>
</dbReference>
<dbReference type="PIRSF" id="PIRSF017321">
    <property type="entry name" value="GWT1"/>
    <property type="match status" value="1"/>
</dbReference>
<evidence type="ECO:0000256" key="6">
    <source>
        <dbReference type="ARBA" id="ARBA00022692"/>
    </source>
</evidence>
<evidence type="ECO:0000256" key="10">
    <source>
        <dbReference type="SAM" id="MobiDB-lite"/>
    </source>
</evidence>
<evidence type="ECO:0000256" key="3">
    <source>
        <dbReference type="ARBA" id="ARBA00004687"/>
    </source>
</evidence>
<dbReference type="Proteomes" id="UP000226431">
    <property type="component" value="Unassembled WGS sequence"/>
</dbReference>
<dbReference type="STRING" id="2004952.A0A2C5ZBH3"/>
<dbReference type="InterPro" id="IPR009447">
    <property type="entry name" value="PIGW/GWT1"/>
</dbReference>
<evidence type="ECO:0000256" key="7">
    <source>
        <dbReference type="ARBA" id="ARBA00022989"/>
    </source>
</evidence>
<evidence type="ECO:0000256" key="8">
    <source>
        <dbReference type="ARBA" id="ARBA00023136"/>
    </source>
</evidence>
<feature type="transmembrane region" description="Helical" evidence="9">
    <location>
        <begin position="165"/>
        <end position="183"/>
    </location>
</feature>
<keyword evidence="6 9" id="KW-0812">Transmembrane</keyword>
<keyword evidence="9" id="KW-0808">Transferase</keyword>
<dbReference type="AlphaFoldDB" id="A0A2C5ZBH3"/>
<accession>A0A2C5ZBH3</accession>
<sequence length="478" mass="51510">MADAARYKQRKEAFVSNLSGGSVAEVAVLLWSVLQTRQALFRSHTTLGLALDYAINVGAILLATTVYASSSVLLDLLLLAPAALVYALPPSSGKKKKPRVPPPATDGTVEPGPARLEGLPVKPFLTMYRGCMMVVTCVAILAVDFRLFPRRFAKVETWGTSLMDMGVGSFVFAGGVVAARPVLSERMAGRTRSLLRRLAYSARHSVPLLVLGGVRLASVKGLDYAEHVTEYGVHWNFFFTLGFLAPLVAICHSALRIVPSYAGLALLVAGTYEVLLDKTALSAYILGAPRTDLISMNREGIFSFFGYLAIFLAGLDTGMAVIPRHATGRPPLRSTALRGLAWSGLYWLCTDYSYGFGLSVSRRLANLPYVAWVAAFNSLQLLAFCGIDAVFFPHFYKAVDAKAEKEAHRTATSRVLRAYNRNGLAIFLVANLLTGVVNMTVRTLDAGPVMTMGVLLAYTAAVTGLAVGLDAYNVSIKL</sequence>